<dbReference type="RefSeq" id="WP_072921479.1">
    <property type="nucleotide sequence ID" value="NZ_FRDM01000078.1"/>
</dbReference>
<feature type="region of interest" description="Disordered" evidence="1">
    <location>
        <begin position="85"/>
        <end position="112"/>
    </location>
</feature>
<evidence type="ECO:0000256" key="1">
    <source>
        <dbReference type="SAM" id="MobiDB-lite"/>
    </source>
</evidence>
<sequence length="112" mass="11570">MHDELDDGGRSLSDAALVHAARRRIVRAVTALADHPLDEDAVAGMREALGEPVRLAQAALRRLRAGDGPIGRTDLGERLEASALTTDAGGALPPPGAGRARRCTTWSAGGVA</sequence>
<gene>
    <name evidence="2" type="ORF">SAMN05660350_04999</name>
</gene>
<dbReference type="Proteomes" id="UP000184428">
    <property type="component" value="Unassembled WGS sequence"/>
</dbReference>
<organism evidence="2 3">
    <name type="scientific">Geodermatophilus obscurus</name>
    <dbReference type="NCBI Taxonomy" id="1861"/>
    <lineage>
        <taxon>Bacteria</taxon>
        <taxon>Bacillati</taxon>
        <taxon>Actinomycetota</taxon>
        <taxon>Actinomycetes</taxon>
        <taxon>Geodermatophilales</taxon>
        <taxon>Geodermatophilaceae</taxon>
        <taxon>Geodermatophilus</taxon>
    </lineage>
</organism>
<accession>A0A1M7V1D6</accession>
<proteinExistence type="predicted"/>
<dbReference type="EMBL" id="FRDM01000078">
    <property type="protein sequence ID" value="SHN89007.1"/>
    <property type="molecule type" value="Genomic_DNA"/>
</dbReference>
<evidence type="ECO:0000313" key="2">
    <source>
        <dbReference type="EMBL" id="SHN89007.1"/>
    </source>
</evidence>
<name>A0A1M7V1D6_9ACTN</name>
<dbReference type="AlphaFoldDB" id="A0A1M7V1D6"/>
<protein>
    <submittedName>
        <fullName evidence="2">Uncharacterized protein</fullName>
    </submittedName>
</protein>
<evidence type="ECO:0000313" key="3">
    <source>
        <dbReference type="Proteomes" id="UP000184428"/>
    </source>
</evidence>
<reference evidence="2 3" key="1">
    <citation type="submission" date="2016-12" db="EMBL/GenBank/DDBJ databases">
        <authorList>
            <person name="Song W.-J."/>
            <person name="Kurnit D.M."/>
        </authorList>
    </citation>
    <scope>NUCLEOTIDE SEQUENCE [LARGE SCALE GENOMIC DNA]</scope>
    <source>
        <strain evidence="2 3">DSM 43162</strain>
    </source>
</reference>